<dbReference type="InterPro" id="IPR036322">
    <property type="entry name" value="WD40_repeat_dom_sf"/>
</dbReference>
<evidence type="ECO:0008006" key="6">
    <source>
        <dbReference type="Google" id="ProtNLM"/>
    </source>
</evidence>
<dbReference type="InterPro" id="IPR057853">
    <property type="entry name" value="Beta-prop_WDR11_2nd"/>
</dbReference>
<reference evidence="5" key="1">
    <citation type="submission" date="2019-12" db="EMBL/GenBank/DDBJ databases">
        <title>Genome sequencing and annotation of Brassica cretica.</title>
        <authorList>
            <person name="Studholme D.J."/>
            <person name="Sarris P.F."/>
        </authorList>
    </citation>
    <scope>NUCLEOTIDE SEQUENCE</scope>
    <source>
        <strain evidence="5">PFS-102/07</strain>
        <tissue evidence="5">Leaf</tissue>
    </source>
</reference>
<comment type="caution">
    <text evidence="5">The sequence shown here is derived from an EMBL/GenBank/DDBJ whole genome shotgun (WGS) entry which is preliminary data.</text>
</comment>
<dbReference type="PANTHER" id="PTHR14593:SF5">
    <property type="entry name" value="WD REPEAT-CONTAINING PROTEIN 11"/>
    <property type="match status" value="1"/>
</dbReference>
<feature type="domain" description="WDR11 first beta-propeller" evidence="2">
    <location>
        <begin position="28"/>
        <end position="187"/>
    </location>
</feature>
<dbReference type="EMBL" id="QGKY02000164">
    <property type="protein sequence ID" value="KAF2592047.1"/>
    <property type="molecule type" value="Genomic_DNA"/>
</dbReference>
<proteinExistence type="predicted"/>
<dbReference type="InterPro" id="IPR039694">
    <property type="entry name" value="WDR11"/>
</dbReference>
<dbReference type="InterPro" id="IPR057854">
    <property type="entry name" value="TPR_WDR11"/>
</dbReference>
<feature type="domain" description="WDR11 second beta-propeller" evidence="3">
    <location>
        <begin position="189"/>
        <end position="578"/>
    </location>
</feature>
<evidence type="ECO:0000259" key="4">
    <source>
        <dbReference type="Pfam" id="PF23753"/>
    </source>
</evidence>
<protein>
    <recommendedName>
        <fullName evidence="6">Transducin family protein / WD-40 repeat family protein</fullName>
    </recommendedName>
</protein>
<dbReference type="PANTHER" id="PTHR14593">
    <property type="entry name" value="WD REPEAT-CONTAINING PROTEIN 11"/>
    <property type="match status" value="1"/>
</dbReference>
<dbReference type="InterPro" id="IPR057852">
    <property type="entry name" value="Beta-prop_WDR11_1st"/>
</dbReference>
<dbReference type="SUPFAM" id="SSF50978">
    <property type="entry name" value="WD40 repeat-like"/>
    <property type="match status" value="1"/>
</dbReference>
<evidence type="ECO:0000259" key="3">
    <source>
        <dbReference type="Pfam" id="PF23752"/>
    </source>
</evidence>
<dbReference type="AlphaFoldDB" id="A0A8S9KE50"/>
<gene>
    <name evidence="5" type="ORF">F2Q70_00043032</name>
</gene>
<evidence type="ECO:0000313" key="5">
    <source>
        <dbReference type="EMBL" id="KAF2592047.1"/>
    </source>
</evidence>
<evidence type="ECO:0000259" key="2">
    <source>
        <dbReference type="Pfam" id="PF23751"/>
    </source>
</evidence>
<dbReference type="Pfam" id="PF23751">
    <property type="entry name" value="Beta-prop_WDR11_1st"/>
    <property type="match status" value="1"/>
</dbReference>
<dbReference type="GO" id="GO:0005737">
    <property type="term" value="C:cytoplasm"/>
    <property type="evidence" value="ECO:0007669"/>
    <property type="project" value="TreeGrafter"/>
</dbReference>
<accession>A0A8S9KE50</accession>
<dbReference type="Pfam" id="PF23753">
    <property type="entry name" value="TPR_WDR11"/>
    <property type="match status" value="2"/>
</dbReference>
<dbReference type="InterPro" id="IPR015943">
    <property type="entry name" value="WD40/YVTN_repeat-like_dom_sf"/>
</dbReference>
<feature type="region of interest" description="Disordered" evidence="1">
    <location>
        <begin position="360"/>
        <end position="385"/>
    </location>
</feature>
<feature type="region of interest" description="Disordered" evidence="1">
    <location>
        <begin position="797"/>
        <end position="822"/>
    </location>
</feature>
<sequence length="1094" mass="120420">MVENHVMNMTFYLVKHGYSSKLLLVIYRCRGEQVHVMCTMEEFLPSIGMSIPSPSALAILLSQSDSTMQTITKLHPDGTSSVDFDNPFDFYDESLIVSKTTFISLSDDGKIWKWVLSAEGVEDALKNVSDLDIGTEAAHPEALEKKDSSDLDEGLVVATTSRSRGHTSTSSFGKSDLSFKISLDGQLQLLSSTVSTLAVPSPSLTATLARGGNIPAAAIPLVALGTQNGTIDVVDVSTNAVAASTSVHTGVVRGLRWLGNSRLVSFSYSQVNDKSRGYINKLVVTCLRSGLNKPFRDLQKPERTPIRALRTSSSGRYLLILFRDAPVEVWAMTKHPVMLRSLALPFTVVEWTLPAVPRPVQSGPSKQFQPSSEGVTASADSKSDGSHEETVESFAFALVNGALGVFEVQGRRIRDFRPKWPSTSFVPSDGLVTAMAYRLPHVVMGDRSGNIRWWDVTTGQSSAFNSHRDGVRRIKFSPVVAGDRSRGRVAVLFNDNTFSVYDLDSPDPVAQSLLQPQIPGTLVLELDWLPLRTDKNDPLVLCIAGADSTFRLVEVIVNEKKGGFVPQSKSVKERFRPMPMYSPILLPVPHALALRMILQLGVKPSWFNTCSTSLEKRPHLIRGMASSSKDLRGYMIQLPPLGDPVVPEMLLKILEPYRKEGCFPFFSIALRMILQLGVKPSWFNTCSTSLEKRPHLIRGMASSSKDLRSYMIQLPPLGDPVVPEMLLKILEPYRKEGCLLDDERAKIYADVVKKGYAARFAFAAAVFGETSEAYFWLQLPRAIRHLMNKLIRKSPQKIPSPASASGVDEASMPSKISFTGSSAPEARKIDSMCDGSLRLMAFEREELWTRANERLPWHEKLEGEDCIQKQVHELISVGNLEAAVSLLLTSAPDSPYFYPNALRAVALSSAVSKSLLDLALKVVAANMVRTDNSLTGTHLLCAVGRHQEACSQLQDSGRWTDAATLAATHLEGSDYARVLQRWADHALHAEHNVWRALILYVAAGSLQEALAALKEVQQPDTVAMFVLACNEIHSEIVNELSSQDEESTGELGTVMTDLPGLEPGKEEVAAVCEYFQQYQRKLVHLCMDSQPYAD</sequence>
<evidence type="ECO:0000256" key="1">
    <source>
        <dbReference type="SAM" id="MobiDB-lite"/>
    </source>
</evidence>
<dbReference type="FunFam" id="2.130.10.10:FF:002952">
    <property type="entry name" value="Transducin family protein / WD-40 repeat family protein"/>
    <property type="match status" value="1"/>
</dbReference>
<name>A0A8S9KE50_BRACR</name>
<feature type="compositionally biased region" description="Polar residues" evidence="1">
    <location>
        <begin position="362"/>
        <end position="380"/>
    </location>
</feature>
<feature type="domain" description="WDR11 TPR" evidence="4">
    <location>
        <begin position="682"/>
        <end position="1086"/>
    </location>
</feature>
<dbReference type="Gene3D" id="2.130.10.10">
    <property type="entry name" value="YVTN repeat-like/Quinoprotein amine dehydrogenase"/>
    <property type="match status" value="2"/>
</dbReference>
<feature type="domain" description="WDR11 TPR" evidence="4">
    <location>
        <begin position="606"/>
        <end position="662"/>
    </location>
</feature>
<organism evidence="5">
    <name type="scientific">Brassica cretica</name>
    <name type="common">Mustard</name>
    <dbReference type="NCBI Taxonomy" id="69181"/>
    <lineage>
        <taxon>Eukaryota</taxon>
        <taxon>Viridiplantae</taxon>
        <taxon>Streptophyta</taxon>
        <taxon>Embryophyta</taxon>
        <taxon>Tracheophyta</taxon>
        <taxon>Spermatophyta</taxon>
        <taxon>Magnoliopsida</taxon>
        <taxon>eudicotyledons</taxon>
        <taxon>Gunneridae</taxon>
        <taxon>Pentapetalae</taxon>
        <taxon>rosids</taxon>
        <taxon>malvids</taxon>
        <taxon>Brassicales</taxon>
        <taxon>Brassicaceae</taxon>
        <taxon>Brassiceae</taxon>
        <taxon>Brassica</taxon>
    </lineage>
</organism>
<dbReference type="Pfam" id="PF23752">
    <property type="entry name" value="Beta-prop_WDR11_2nd"/>
    <property type="match status" value="1"/>
</dbReference>